<reference evidence="7 8" key="1">
    <citation type="submission" date="2018-02" db="EMBL/GenBank/DDBJ databases">
        <title>The genomes of Aspergillus section Nigri reveals drivers in fungal speciation.</title>
        <authorList>
            <consortium name="DOE Joint Genome Institute"/>
            <person name="Vesth T.C."/>
            <person name="Nybo J."/>
            <person name="Theobald S."/>
            <person name="Brandl J."/>
            <person name="Frisvad J.C."/>
            <person name="Nielsen K.F."/>
            <person name="Lyhne E.K."/>
            <person name="Kogle M.E."/>
            <person name="Kuo A."/>
            <person name="Riley R."/>
            <person name="Clum A."/>
            <person name="Nolan M."/>
            <person name="Lipzen A."/>
            <person name="Salamov A."/>
            <person name="Henrissat B."/>
            <person name="Wiebenga A."/>
            <person name="De vries R.P."/>
            <person name="Grigoriev I.V."/>
            <person name="Mortensen U.H."/>
            <person name="Andersen M.R."/>
            <person name="Baker S.E."/>
        </authorList>
    </citation>
    <scope>NUCLEOTIDE SEQUENCE [LARGE SCALE GENOMIC DNA]</scope>
    <source>
        <strain evidence="7 8">CBS 707.79</strain>
    </source>
</reference>
<evidence type="ECO:0000256" key="4">
    <source>
        <dbReference type="ARBA" id="ARBA00023242"/>
    </source>
</evidence>
<keyword evidence="3" id="KW-0804">Transcription</keyword>
<evidence type="ECO:0000313" key="7">
    <source>
        <dbReference type="EMBL" id="PYH94851.1"/>
    </source>
</evidence>
<keyword evidence="1" id="KW-0805">Transcription regulation</keyword>
<dbReference type="GO" id="GO:0008270">
    <property type="term" value="F:zinc ion binding"/>
    <property type="evidence" value="ECO:0007669"/>
    <property type="project" value="InterPro"/>
</dbReference>
<dbReference type="InterPro" id="IPR036864">
    <property type="entry name" value="Zn2-C6_fun-type_DNA-bd_sf"/>
</dbReference>
<dbReference type="CDD" id="cd00067">
    <property type="entry name" value="GAL4"/>
    <property type="match status" value="1"/>
</dbReference>
<dbReference type="Gene3D" id="4.10.240.10">
    <property type="entry name" value="Zn(2)-C6 fungal-type DNA-binding domain"/>
    <property type="match status" value="1"/>
</dbReference>
<dbReference type="Proteomes" id="UP000247810">
    <property type="component" value="Unassembled WGS sequence"/>
</dbReference>
<gene>
    <name evidence="7" type="ORF">BO71DRAFT_449818</name>
</gene>
<keyword evidence="8" id="KW-1185">Reference proteome</keyword>
<dbReference type="EMBL" id="KZ825864">
    <property type="protein sequence ID" value="PYH94851.1"/>
    <property type="molecule type" value="Genomic_DNA"/>
</dbReference>
<feature type="domain" description="Zn(2)-C6 fungal-type" evidence="6">
    <location>
        <begin position="12"/>
        <end position="47"/>
    </location>
</feature>
<dbReference type="AlphaFoldDB" id="A0A319DC91"/>
<accession>A0A319DC91</accession>
<evidence type="ECO:0000256" key="2">
    <source>
        <dbReference type="ARBA" id="ARBA00023125"/>
    </source>
</evidence>
<dbReference type="InterPro" id="IPR001138">
    <property type="entry name" value="Zn2Cys6_DnaBD"/>
</dbReference>
<dbReference type="PROSITE" id="PS00463">
    <property type="entry name" value="ZN2_CY6_FUNGAL_1"/>
    <property type="match status" value="1"/>
</dbReference>
<dbReference type="GO" id="GO:0005634">
    <property type="term" value="C:nucleus"/>
    <property type="evidence" value="ECO:0007669"/>
    <property type="project" value="TreeGrafter"/>
</dbReference>
<evidence type="ECO:0000313" key="8">
    <source>
        <dbReference type="Proteomes" id="UP000247810"/>
    </source>
</evidence>
<keyword evidence="2" id="KW-0238">DNA-binding</keyword>
<keyword evidence="4" id="KW-0539">Nucleus</keyword>
<dbReference type="SUPFAM" id="SSF57701">
    <property type="entry name" value="Zn2/Cys6 DNA-binding domain"/>
    <property type="match status" value="1"/>
</dbReference>
<feature type="compositionally biased region" description="Basic and acidic residues" evidence="5">
    <location>
        <begin position="53"/>
        <end position="66"/>
    </location>
</feature>
<feature type="region of interest" description="Disordered" evidence="5">
    <location>
        <begin position="50"/>
        <end position="89"/>
    </location>
</feature>
<dbReference type="PANTHER" id="PTHR31644:SF1">
    <property type="entry name" value="ZN(II)2CYS6 TRANSCRIPTION FACTOR (EUROFUNG)"/>
    <property type="match status" value="1"/>
</dbReference>
<dbReference type="PROSITE" id="PS50048">
    <property type="entry name" value="ZN2_CY6_FUNGAL_2"/>
    <property type="match status" value="1"/>
</dbReference>
<name>A0A319DC91_9EURO</name>
<organism evidence="7 8">
    <name type="scientific">Aspergillus ellipticus CBS 707.79</name>
    <dbReference type="NCBI Taxonomy" id="1448320"/>
    <lineage>
        <taxon>Eukaryota</taxon>
        <taxon>Fungi</taxon>
        <taxon>Dikarya</taxon>
        <taxon>Ascomycota</taxon>
        <taxon>Pezizomycotina</taxon>
        <taxon>Eurotiomycetes</taxon>
        <taxon>Eurotiomycetidae</taxon>
        <taxon>Eurotiales</taxon>
        <taxon>Aspergillaceae</taxon>
        <taxon>Aspergillus</taxon>
        <taxon>Aspergillus subgen. Circumdati</taxon>
    </lineage>
</organism>
<feature type="compositionally biased region" description="Polar residues" evidence="5">
    <location>
        <begin position="69"/>
        <end position="80"/>
    </location>
</feature>
<dbReference type="InterPro" id="IPR052780">
    <property type="entry name" value="AAA_Catabolism_Regulators"/>
</dbReference>
<evidence type="ECO:0000256" key="3">
    <source>
        <dbReference type="ARBA" id="ARBA00023163"/>
    </source>
</evidence>
<evidence type="ECO:0000256" key="1">
    <source>
        <dbReference type="ARBA" id="ARBA00023015"/>
    </source>
</evidence>
<dbReference type="GO" id="GO:0009893">
    <property type="term" value="P:positive regulation of metabolic process"/>
    <property type="evidence" value="ECO:0007669"/>
    <property type="project" value="UniProtKB-ARBA"/>
</dbReference>
<dbReference type="STRING" id="1448320.A0A319DC91"/>
<evidence type="ECO:0000259" key="6">
    <source>
        <dbReference type="PROSITE" id="PS50048"/>
    </source>
</evidence>
<dbReference type="Pfam" id="PF00172">
    <property type="entry name" value="Zn_clus"/>
    <property type="match status" value="1"/>
</dbReference>
<protein>
    <recommendedName>
        <fullName evidence="6">Zn(2)-C6 fungal-type domain-containing protein</fullName>
    </recommendedName>
</protein>
<sequence>MTKSTGTRLYRACIRCRRRKIKCDLKNDPDNNYLPCSKCMSDGHRCVPASSRRGGDYSRFRNETRPARQPNTPSLQTSDYGTGYPMEDSSNKASVEDKISCGGIQNPLEALQILAHTAANEETIGQEATNSARGGDIEKAVGQTSMRNRGTSTAMMPDIVREGILDMPTLKASLQYYIETYHPFMPIVPTDLLHLDRLPEAWVDEKFLLAAVLTLATQERLEFEAIHAKILQYTERLILRVVMGARAVHNVGWSHLSETTEEDSVAWNLIGLAVRQAYLLHLERYSFRGEAATESDPERSRKRNILTLINTYIADRQISIQMGQAFWCRGPGLSTRFTVHDYPDLQPQKSGGIDYASFIQAQVELTTLFGNAHDILFASKSRTVQLMKMGDYTKYLDDSPKALDMWTNAWGNVHLPPHLNGLLTMQYEYLCLYINEFAFQAVLYRSSRESSPTQQDNYFPYSVMASPDGRHIYIAINAAKNVIKALMERLNPVKHLRFLPVRYDLYEIHASVSLFKAYSVGALTADESQSCLKLARQFISMLEIASTGPKHIAHRYGKLLAGLWFQGRSTQETSKPLKVSNVPDNRSFESPAPCLNHPLEESMFQPSFSEIRAGAGETPYIDTPEIIGNPDSFFSNLPFLRGDLLDLDESGIDGILMSGI</sequence>
<dbReference type="SMART" id="SM00066">
    <property type="entry name" value="GAL4"/>
    <property type="match status" value="1"/>
</dbReference>
<dbReference type="VEuPathDB" id="FungiDB:BO71DRAFT_449818"/>
<proteinExistence type="predicted"/>
<dbReference type="PANTHER" id="PTHR31644">
    <property type="entry name" value="TRANSCRIPTIONAL ACTIVATOR ARO80-RELATED"/>
    <property type="match status" value="1"/>
</dbReference>
<dbReference type="GO" id="GO:0003677">
    <property type="term" value="F:DNA binding"/>
    <property type="evidence" value="ECO:0007669"/>
    <property type="project" value="UniProtKB-KW"/>
</dbReference>
<dbReference type="OrthoDB" id="5818554at2759"/>
<dbReference type="CDD" id="cd12148">
    <property type="entry name" value="fungal_TF_MHR"/>
    <property type="match status" value="1"/>
</dbReference>
<dbReference type="GO" id="GO:0000981">
    <property type="term" value="F:DNA-binding transcription factor activity, RNA polymerase II-specific"/>
    <property type="evidence" value="ECO:0007669"/>
    <property type="project" value="InterPro"/>
</dbReference>
<evidence type="ECO:0000256" key="5">
    <source>
        <dbReference type="SAM" id="MobiDB-lite"/>
    </source>
</evidence>